<evidence type="ECO:0000313" key="1">
    <source>
        <dbReference type="EMBL" id="MCE0481358.1"/>
    </source>
</evidence>
<name>A0ABS8VP34_DATST</name>
<comment type="caution">
    <text evidence="1">The sequence shown here is derived from an EMBL/GenBank/DDBJ whole genome shotgun (WGS) entry which is preliminary data.</text>
</comment>
<proteinExistence type="predicted"/>
<accession>A0ABS8VP34</accession>
<dbReference type="Proteomes" id="UP000823775">
    <property type="component" value="Unassembled WGS sequence"/>
</dbReference>
<organism evidence="1 2">
    <name type="scientific">Datura stramonium</name>
    <name type="common">Jimsonweed</name>
    <name type="synonym">Common thornapple</name>
    <dbReference type="NCBI Taxonomy" id="4076"/>
    <lineage>
        <taxon>Eukaryota</taxon>
        <taxon>Viridiplantae</taxon>
        <taxon>Streptophyta</taxon>
        <taxon>Embryophyta</taxon>
        <taxon>Tracheophyta</taxon>
        <taxon>Spermatophyta</taxon>
        <taxon>Magnoliopsida</taxon>
        <taxon>eudicotyledons</taxon>
        <taxon>Gunneridae</taxon>
        <taxon>Pentapetalae</taxon>
        <taxon>asterids</taxon>
        <taxon>lamiids</taxon>
        <taxon>Solanales</taxon>
        <taxon>Solanaceae</taxon>
        <taxon>Solanoideae</taxon>
        <taxon>Datureae</taxon>
        <taxon>Datura</taxon>
    </lineage>
</organism>
<evidence type="ECO:0000313" key="2">
    <source>
        <dbReference type="Proteomes" id="UP000823775"/>
    </source>
</evidence>
<keyword evidence="2" id="KW-1185">Reference proteome</keyword>
<gene>
    <name evidence="1" type="ORF">HAX54_039040</name>
</gene>
<dbReference type="EMBL" id="JACEIK010005379">
    <property type="protein sequence ID" value="MCE0481358.1"/>
    <property type="molecule type" value="Genomic_DNA"/>
</dbReference>
<sequence>MIHQVPDNSLSDSWSEEDQRMEKKWLMATDKEVVDYRPRYDPKGIDITKTKNPEGIHGPVLSISECHAQTDNILSHIYDMKMLQLRMNGVTEERLQQLNMDYPLSEHSRDLCRVGPIFEEPLDDDDAMRIRRESTLT</sequence>
<reference evidence="1 2" key="1">
    <citation type="journal article" date="2021" name="BMC Genomics">
        <title>Datura genome reveals duplications of psychoactive alkaloid biosynthetic genes and high mutation rate following tissue culture.</title>
        <authorList>
            <person name="Rajewski A."/>
            <person name="Carter-House D."/>
            <person name="Stajich J."/>
            <person name="Litt A."/>
        </authorList>
    </citation>
    <scope>NUCLEOTIDE SEQUENCE [LARGE SCALE GENOMIC DNA]</scope>
    <source>
        <strain evidence="1">AR-01</strain>
    </source>
</reference>
<protein>
    <submittedName>
        <fullName evidence="1">Uncharacterized protein</fullName>
    </submittedName>
</protein>